<dbReference type="Gene3D" id="3.40.50.300">
    <property type="entry name" value="P-loop containing nucleotide triphosphate hydrolases"/>
    <property type="match status" value="1"/>
</dbReference>
<dbReference type="GO" id="GO:0015421">
    <property type="term" value="F:ABC-type oligopeptide transporter activity"/>
    <property type="evidence" value="ECO:0007669"/>
    <property type="project" value="TreeGrafter"/>
</dbReference>
<dbReference type="PANTHER" id="PTHR43394:SF1">
    <property type="entry name" value="ATP-BINDING CASSETTE SUB-FAMILY B MEMBER 10, MITOCHONDRIAL"/>
    <property type="match status" value="1"/>
</dbReference>
<dbReference type="GO" id="GO:0016887">
    <property type="term" value="F:ATP hydrolysis activity"/>
    <property type="evidence" value="ECO:0007669"/>
    <property type="project" value="InterPro"/>
</dbReference>
<keyword evidence="10" id="KW-1185">Reference proteome</keyword>
<dbReference type="PROSITE" id="PS50893">
    <property type="entry name" value="ABC_TRANSPORTER_2"/>
    <property type="match status" value="1"/>
</dbReference>
<evidence type="ECO:0000256" key="2">
    <source>
        <dbReference type="ARBA" id="ARBA00022692"/>
    </source>
</evidence>
<comment type="subcellular location">
    <subcellularLocation>
        <location evidence="1">Cell membrane</location>
        <topology evidence="1">Multi-pass membrane protein</topology>
    </subcellularLocation>
</comment>
<sequence length="622" mass="70775">MTQSLLLNKKGIALMHQLEPKLLWVSVSQGALEAIIPFLPFFFTSRILDLLMTGQFNQRLLAYVVAALLINFVVSAIANGLAHTRESLIYRAMDKKEMLLNKKMIHMDYQFVEDIAVQEKLSSIRMNEMTGGIGMFRLFGSTKDMVKHTITILIGLLFIIPLIRSQSTIQRFFINVDSPWLIVLFFLSLIGFIMIVLYVNKWSLERFNNFIQDGVQINNLMGAIYPILNNFRSGKEIRMYHQGPIYDSFFKKSEYQVEKTMGDINQTVNRVSVISVVLSYLILSFTYLWIIGKTLNGAISTGAVIQYTGASSLLIREMPAFLEKLTEFINNSVGLEQLFDFLDMKSTRHQGTLPVEKRLDNQYTLEARNVSFKYPGTDQFILKDINLSLSAGEKLAIVGMNGSGKTTFIKLICRLYDPTEGQILLNGIDIRKYNEQEYLSLLSVVFQDFHLYGFKLGENVAASSEIDEDRIVTSLNHSGFSKRLASLKDGLKTYLYKEYDENGIEVSGGEAQKIAMARAIYKQAPIVILDEPTAALDPLSEYEMYTRFADVTGSRTTIYISHRLSSCRFCDSIAVFDEGRLVQLGSHQELVRQSEGKYYDLWQAQAQYYQKDETGQVQEIVI</sequence>
<dbReference type="KEGG" id="jar:G7057_04105"/>
<gene>
    <name evidence="9" type="ORF">G7057_04105</name>
</gene>
<feature type="transmembrane region" description="Helical" evidence="7">
    <location>
        <begin position="178"/>
        <end position="199"/>
    </location>
</feature>
<name>A0A6G7K903_9LACT</name>
<evidence type="ECO:0000256" key="6">
    <source>
        <dbReference type="ARBA" id="ARBA00023136"/>
    </source>
</evidence>
<dbReference type="GO" id="GO:0005886">
    <property type="term" value="C:plasma membrane"/>
    <property type="evidence" value="ECO:0007669"/>
    <property type="project" value="UniProtKB-SubCell"/>
</dbReference>
<dbReference type="InterPro" id="IPR003593">
    <property type="entry name" value="AAA+_ATPase"/>
</dbReference>
<evidence type="ECO:0000256" key="5">
    <source>
        <dbReference type="ARBA" id="ARBA00022989"/>
    </source>
</evidence>
<dbReference type="PANTHER" id="PTHR43394">
    <property type="entry name" value="ATP-DEPENDENT PERMEASE MDL1, MITOCHONDRIAL"/>
    <property type="match status" value="1"/>
</dbReference>
<dbReference type="EMBL" id="CP049740">
    <property type="protein sequence ID" value="QII81736.1"/>
    <property type="molecule type" value="Genomic_DNA"/>
</dbReference>
<proteinExistence type="predicted"/>
<dbReference type="SMART" id="SM00382">
    <property type="entry name" value="AAA"/>
    <property type="match status" value="1"/>
</dbReference>
<dbReference type="RefSeq" id="WP_166161553.1">
    <property type="nucleotide sequence ID" value="NZ_CP049740.1"/>
</dbReference>
<dbReference type="Pfam" id="PF00005">
    <property type="entry name" value="ABC_tran"/>
    <property type="match status" value="1"/>
</dbReference>
<dbReference type="InterPro" id="IPR036640">
    <property type="entry name" value="ABC1_TM_sf"/>
</dbReference>
<dbReference type="Gene3D" id="1.20.1560.10">
    <property type="entry name" value="ABC transporter type 1, transmembrane domain"/>
    <property type="match status" value="1"/>
</dbReference>
<dbReference type="InterPro" id="IPR039421">
    <property type="entry name" value="Type_1_exporter"/>
</dbReference>
<keyword evidence="4 9" id="KW-0067">ATP-binding</keyword>
<feature type="transmembrane region" description="Helical" evidence="7">
    <location>
        <begin position="145"/>
        <end position="163"/>
    </location>
</feature>
<feature type="domain" description="ABC transporter" evidence="8">
    <location>
        <begin position="365"/>
        <end position="603"/>
    </location>
</feature>
<feature type="transmembrane region" description="Helical" evidence="7">
    <location>
        <begin position="21"/>
        <end position="40"/>
    </location>
</feature>
<evidence type="ECO:0000259" key="8">
    <source>
        <dbReference type="PROSITE" id="PS50893"/>
    </source>
</evidence>
<dbReference type="InterPro" id="IPR017871">
    <property type="entry name" value="ABC_transporter-like_CS"/>
</dbReference>
<evidence type="ECO:0000313" key="10">
    <source>
        <dbReference type="Proteomes" id="UP000501451"/>
    </source>
</evidence>
<dbReference type="PROSITE" id="PS00211">
    <property type="entry name" value="ABC_TRANSPORTER_1"/>
    <property type="match status" value="1"/>
</dbReference>
<organism evidence="9 10">
    <name type="scientific">Jeotgalibaca arthritidis</name>
    <dbReference type="NCBI Taxonomy" id="1868794"/>
    <lineage>
        <taxon>Bacteria</taxon>
        <taxon>Bacillati</taxon>
        <taxon>Bacillota</taxon>
        <taxon>Bacilli</taxon>
        <taxon>Lactobacillales</taxon>
        <taxon>Carnobacteriaceae</taxon>
        <taxon>Jeotgalibaca</taxon>
    </lineage>
</organism>
<dbReference type="AlphaFoldDB" id="A0A6G7K903"/>
<evidence type="ECO:0000256" key="7">
    <source>
        <dbReference type="SAM" id="Phobius"/>
    </source>
</evidence>
<dbReference type="InterPro" id="IPR027417">
    <property type="entry name" value="P-loop_NTPase"/>
</dbReference>
<evidence type="ECO:0000256" key="3">
    <source>
        <dbReference type="ARBA" id="ARBA00022741"/>
    </source>
</evidence>
<accession>A0A6G7K903</accession>
<feature type="transmembrane region" description="Helical" evidence="7">
    <location>
        <begin position="60"/>
        <end position="82"/>
    </location>
</feature>
<dbReference type="SUPFAM" id="SSF90123">
    <property type="entry name" value="ABC transporter transmembrane region"/>
    <property type="match status" value="1"/>
</dbReference>
<keyword evidence="5 7" id="KW-1133">Transmembrane helix</keyword>
<evidence type="ECO:0000256" key="4">
    <source>
        <dbReference type="ARBA" id="ARBA00022840"/>
    </source>
</evidence>
<dbReference type="SUPFAM" id="SSF52540">
    <property type="entry name" value="P-loop containing nucleoside triphosphate hydrolases"/>
    <property type="match status" value="1"/>
</dbReference>
<reference evidence="9 10" key="1">
    <citation type="journal article" date="2017" name="Int. J. Syst. Evol. Microbiol.">
        <title>Jeotgalibaca porci sp. nov. and Jeotgalibaca arthritidis sp. nov., isolated from pigs, and emended description of the genus Jeotgalibaca.</title>
        <authorList>
            <person name="Zamora L."/>
            <person name="Perez-Sancho M."/>
            <person name="Dominguez L."/>
            <person name="Fernandez-Garayzabal J.F."/>
            <person name="Vela A.I."/>
        </authorList>
    </citation>
    <scope>NUCLEOTIDE SEQUENCE [LARGE SCALE GENOMIC DNA]</scope>
    <source>
        <strain evidence="9 10">CECT 9157</strain>
    </source>
</reference>
<evidence type="ECO:0000256" key="1">
    <source>
        <dbReference type="ARBA" id="ARBA00004651"/>
    </source>
</evidence>
<keyword evidence="2 7" id="KW-0812">Transmembrane</keyword>
<feature type="transmembrane region" description="Helical" evidence="7">
    <location>
        <begin position="271"/>
        <end position="291"/>
    </location>
</feature>
<dbReference type="CDD" id="cd03228">
    <property type="entry name" value="ABCC_MRP_Like"/>
    <property type="match status" value="1"/>
</dbReference>
<keyword evidence="6 7" id="KW-0472">Membrane</keyword>
<protein>
    <submittedName>
        <fullName evidence="9">ABC transporter ATP-binding protein</fullName>
    </submittedName>
</protein>
<dbReference type="InterPro" id="IPR003439">
    <property type="entry name" value="ABC_transporter-like_ATP-bd"/>
</dbReference>
<dbReference type="GO" id="GO:0005524">
    <property type="term" value="F:ATP binding"/>
    <property type="evidence" value="ECO:0007669"/>
    <property type="project" value="UniProtKB-KW"/>
</dbReference>
<keyword evidence="3" id="KW-0547">Nucleotide-binding</keyword>
<dbReference type="Proteomes" id="UP000501451">
    <property type="component" value="Chromosome"/>
</dbReference>
<evidence type="ECO:0000313" key="9">
    <source>
        <dbReference type="EMBL" id="QII81736.1"/>
    </source>
</evidence>